<dbReference type="PANTHER" id="PTHR16305">
    <property type="entry name" value="TESTICULAR SOLUBLE ADENYLYL CYCLASE"/>
    <property type="match status" value="1"/>
</dbReference>
<dbReference type="PANTHER" id="PTHR16305:SF35">
    <property type="entry name" value="TRANSCRIPTIONAL ACTIVATOR DOMAIN"/>
    <property type="match status" value="1"/>
</dbReference>
<dbReference type="AlphaFoldDB" id="A0A930UZT3"/>
<dbReference type="SUPFAM" id="SSF48452">
    <property type="entry name" value="TPR-like"/>
    <property type="match status" value="3"/>
</dbReference>
<dbReference type="PRINTS" id="PR00038">
    <property type="entry name" value="HTHLUXR"/>
</dbReference>
<dbReference type="PROSITE" id="PS50043">
    <property type="entry name" value="HTH_LUXR_2"/>
    <property type="match status" value="1"/>
</dbReference>
<dbReference type="InterPro" id="IPR036388">
    <property type="entry name" value="WH-like_DNA-bd_sf"/>
</dbReference>
<dbReference type="GO" id="GO:0004016">
    <property type="term" value="F:adenylate cyclase activity"/>
    <property type="evidence" value="ECO:0007669"/>
    <property type="project" value="TreeGrafter"/>
</dbReference>
<dbReference type="SMART" id="SM00421">
    <property type="entry name" value="HTH_LUXR"/>
    <property type="match status" value="1"/>
</dbReference>
<feature type="domain" description="HTH luxR-type" evidence="3">
    <location>
        <begin position="877"/>
        <end position="945"/>
    </location>
</feature>
<gene>
    <name evidence="4" type="ORF">ISG29_13780</name>
</gene>
<sequence length="953" mass="99681">MAGRAYPELLERERQLEVLAALCDSVAASGAPTAGGGGLAVVVGAPGVGKTTLLRRAAELGRERGLAVATATAGQLRGSQPYDLVRRLLDRHLMALGGEQLERLRQGPARFALAVVLGDASTAPPVDDVAFSLFWLLDALAARGPMALILDDAQWADEPSLHLMASLAPRLHDLPVVVVVATREVAAIDRGPALAELLTDGDAVRVRLAPLSPDAAGLLLERRWGREVVPEVAAAAHAATDGNPFLLVALSELLDPDQVPTAAQVEACVPDDVVDAVVARLGAMSPASRTLAEAVAVLDLAPWHVALALAGLSPEVGARAADALRRAALFAEGAAPAFRHPLLRAAAYASIERGARDALHRCAAALLAESDPQGAAAHLLHSQGVRDPAAVQILRLAADQALADGAPAQAIALLERAIAEPPTAAVLAAVLVELGLAQLRAVDPRCVDTLRRAEELTSDPGERTRVAEALASAYAYAGFHELAADTFERALAVVGGADPEADLVLEAGLVSSSLMVPERVAAARALLARRPAVAGATRGERLFAIQQMSDAAGIGRPASEIRRLAHLAIGPWDTPEQSPETTEWVWARHMLSALGDYEEVRRLTDEGFAKAAASGSTVGLVTTSFVRGFAECWGGRFVEAEEHFRALLDHGASLNGGMLARILGSGGLAHCLAMQGRVEEALEVLEPFPEQLPADAPANGAATLWIGRAVAREASGDHAGALSAAEAVRDLVRRIDVDTPTWAPWRVYAIPALLGLGRVEEARAMAAEHLALCERSEVAPLIGEALRLSGLVASDADTAIALLERAVEVLSASENRFREGLARVALGSLLRRRGRRVEARTQLTQGAELLVAAGATGLAAQADAELAAAGARRARRPVSGAASLTVSERRVVELAAQGLRNLEIARRLVVSPKTVETHLTRSYRKLGITSREELAGALSLAAQLDVAQSPTNV</sequence>
<dbReference type="InterPro" id="IPR016032">
    <property type="entry name" value="Sig_transdc_resp-reg_C-effctor"/>
</dbReference>
<evidence type="ECO:0000313" key="5">
    <source>
        <dbReference type="Proteomes" id="UP000656804"/>
    </source>
</evidence>
<dbReference type="Pfam" id="PF13191">
    <property type="entry name" value="AAA_16"/>
    <property type="match status" value="1"/>
</dbReference>
<dbReference type="EMBL" id="JADIVZ010000007">
    <property type="protein sequence ID" value="MBF4162762.1"/>
    <property type="molecule type" value="Genomic_DNA"/>
</dbReference>
<dbReference type="InterPro" id="IPR041664">
    <property type="entry name" value="AAA_16"/>
</dbReference>
<evidence type="ECO:0000256" key="1">
    <source>
        <dbReference type="ARBA" id="ARBA00022741"/>
    </source>
</evidence>
<dbReference type="GO" id="GO:0003677">
    <property type="term" value="F:DNA binding"/>
    <property type="evidence" value="ECO:0007669"/>
    <property type="project" value="InterPro"/>
</dbReference>
<organism evidence="4 5">
    <name type="scientific">Nocardioides acrostichi</name>
    <dbReference type="NCBI Taxonomy" id="2784339"/>
    <lineage>
        <taxon>Bacteria</taxon>
        <taxon>Bacillati</taxon>
        <taxon>Actinomycetota</taxon>
        <taxon>Actinomycetes</taxon>
        <taxon>Propionibacteriales</taxon>
        <taxon>Nocardioidaceae</taxon>
        <taxon>Nocardioides</taxon>
    </lineage>
</organism>
<dbReference type="Gene3D" id="1.25.40.10">
    <property type="entry name" value="Tetratricopeptide repeat domain"/>
    <property type="match status" value="2"/>
</dbReference>
<dbReference type="RefSeq" id="WP_194504028.1">
    <property type="nucleotide sequence ID" value="NZ_JADIVZ010000007.1"/>
</dbReference>
<keyword evidence="5" id="KW-1185">Reference proteome</keyword>
<dbReference type="SUPFAM" id="SSF52540">
    <property type="entry name" value="P-loop containing nucleoside triphosphate hydrolases"/>
    <property type="match status" value="1"/>
</dbReference>
<dbReference type="CDD" id="cd06170">
    <property type="entry name" value="LuxR_C_like"/>
    <property type="match status" value="1"/>
</dbReference>
<comment type="caution">
    <text evidence="4">The sequence shown here is derived from an EMBL/GenBank/DDBJ whole genome shotgun (WGS) entry which is preliminary data.</text>
</comment>
<dbReference type="InterPro" id="IPR027417">
    <property type="entry name" value="P-loop_NTPase"/>
</dbReference>
<protein>
    <submittedName>
        <fullName evidence="4">AAA family ATPase</fullName>
    </submittedName>
</protein>
<dbReference type="SUPFAM" id="SSF46894">
    <property type="entry name" value="C-terminal effector domain of the bipartite response regulators"/>
    <property type="match status" value="1"/>
</dbReference>
<keyword evidence="2" id="KW-0067">ATP-binding</keyword>
<reference evidence="4" key="1">
    <citation type="submission" date="2020-11" db="EMBL/GenBank/DDBJ databases">
        <title>Nocardioides sp. CBS4Y-1, whole genome shotgun sequence.</title>
        <authorList>
            <person name="Tuo L."/>
        </authorList>
    </citation>
    <scope>NUCLEOTIDE SEQUENCE</scope>
    <source>
        <strain evidence="4">CBS4Y-1</strain>
    </source>
</reference>
<evidence type="ECO:0000256" key="2">
    <source>
        <dbReference type="ARBA" id="ARBA00022840"/>
    </source>
</evidence>
<evidence type="ECO:0000259" key="3">
    <source>
        <dbReference type="PROSITE" id="PS50043"/>
    </source>
</evidence>
<dbReference type="InterPro" id="IPR000792">
    <property type="entry name" value="Tscrpt_reg_LuxR_C"/>
</dbReference>
<dbReference type="InterPro" id="IPR011990">
    <property type="entry name" value="TPR-like_helical_dom_sf"/>
</dbReference>
<proteinExistence type="predicted"/>
<dbReference type="GO" id="GO:0005737">
    <property type="term" value="C:cytoplasm"/>
    <property type="evidence" value="ECO:0007669"/>
    <property type="project" value="TreeGrafter"/>
</dbReference>
<evidence type="ECO:0000313" key="4">
    <source>
        <dbReference type="EMBL" id="MBF4162762.1"/>
    </source>
</evidence>
<accession>A0A930UZT3</accession>
<dbReference type="Proteomes" id="UP000656804">
    <property type="component" value="Unassembled WGS sequence"/>
</dbReference>
<dbReference type="Pfam" id="PF00196">
    <property type="entry name" value="GerE"/>
    <property type="match status" value="1"/>
</dbReference>
<dbReference type="GO" id="GO:0005524">
    <property type="term" value="F:ATP binding"/>
    <property type="evidence" value="ECO:0007669"/>
    <property type="project" value="UniProtKB-KW"/>
</dbReference>
<name>A0A930UZT3_9ACTN</name>
<keyword evidence="1" id="KW-0547">Nucleotide-binding</keyword>
<dbReference type="PROSITE" id="PS00622">
    <property type="entry name" value="HTH_LUXR_1"/>
    <property type="match status" value="1"/>
</dbReference>
<dbReference type="GO" id="GO:0006355">
    <property type="term" value="P:regulation of DNA-templated transcription"/>
    <property type="evidence" value="ECO:0007669"/>
    <property type="project" value="InterPro"/>
</dbReference>
<dbReference type="Gene3D" id="1.10.10.10">
    <property type="entry name" value="Winged helix-like DNA-binding domain superfamily/Winged helix DNA-binding domain"/>
    <property type="match status" value="1"/>
</dbReference>